<sequence length="3793" mass="432562">MFEGVGAYLINYYLGEFLEDINNDQLSVQLISGEINLSNVPIRRGASERFGLPIHISGGNVGNIKITRPNWTRVLTEAFEIKITDLHVELQPSEGKTKETSSKEDVKFRRIQNLISRWLAVGQQQGIWASYSSQIISDIVQNIKVTVSNVSINYRDPDLLGDGHVAYNVSNILVANNPAMPGFAHKKLLLQDLEIIWHKNDNSSTHLMEKVEANIDIVKNKSVTPLNGDLPRFKVDLNIDAVNFQLSDKQHSIIYSTWEKLEWFYRRQRYSEFRPSESISSTEDAQERNKIVKLWWKWLLHHTAHPIQEYRRSETKPFLLKRCSQINEYARIIRKLLKKEKLTEEEKATRIDIETTWTYEECRGVIYAVLDKDYSKKPEVGEEQEGWGGWIMRGGGLFRGRAASTGSPKTERSSSIDSEASASDSDSPVIVDPSAAKMPKLTLRTASSMNNQCLPDHSVTNDTFLTRDRVFADFSFMLTTGTLKLTIDNGEEISGLSTIQFDRLHSSLGCQFRSDTLTYITELGDFKIVDDFTDDSIYPVLVSTIKKDKDEKDKPPPVMFHFSYEKISHLSQTVYCETAPLKMIFNKKLMEIGKGFLNLRTGGEDSLHNWRQRERYRSLKEKAKQTLQKGFEKVMEEKSFKKGGIRITLDLAAPKIIFPKSFNDPKTPQIMVDLGKIKFSNVDENEKEPLAEFTPVVEGSSEAQKDEDEFYTPEYNGSPADQSPPVEEESTVALNEQTRTVEIPEELQEHLLVSHFYDKYSVQLQNLQILVGTKSDDETIWNRATSQKNSELHVVEPFNVSVGIEKRACDVTDESKYPLIIVSGSLPSLMLQINETKSSMIFSCLEACIPSGSTNKPSAPNLDVTVSDIEQSQSVSYGKLIVIMFQIDRVSCGLYSILHDHMVAGLEVTRIKANVKLQPDKSNLKLSVGSVVVTNNHDHNLGADFQSILVSNRNATLDIPSGTIIDSGCTSPTIEEQLAPTPPNFVSQLQENLNKFWSTEQKDEDTQTNWSNADESNEELAVFEWTHYDESQSADIGDDIHVNFSSLDIVITPDTLSVLLSVLHRLKPPGKTKNPTDEDEKTDNNNKERLTVIHFEMKTINLMVGVAEGIGESRMGRKIATAGIEEFRSVVEIQNPGNVTISGKIGSIFGSDLAIAHENAYKRSYSSRIFALGTPKIKDLEFDKIFDNVQNDAFTFDLQRCNVDNENYRIDLGIETASLCYIHSPQFLGQVVHCMNEFKKHFDAKLSVHAQKRFQEALSNLYEKVADVAIGPAPAMADFRMKMNFKSPYVVLPKQFGSSEMLLAKIGSISFENQGLKNFSMEIKDGSVSSVNNNHGCNLEFCGLILEKTDVNLKFDLNDDKISVSVALPAKPILTLTKMNYEQILKTLDNVAIPDKAKEPSSEENKESEAEKPEFKPIFFMMHIPSATINMTDEAERNSVQFIFYDFWCNFEKLEPTEFNVDLALGSVEAIDAESPDQYMLRSRRTDKSFGRRRWKSCTLPIAELVPRPRKRVRSICLADFGVRTSQSLRAKYLEFFRDSCEPLVKININQKNPIGLSGKRKVKILISRLDAGINLQSWVTLIDFFTPSSAPLDRVTSTTSSQPDGLTAEARKFRKKVIENQGAPIDTKIYFEVEKFTIIFNKPEYQFSKASLQKLSMELHLYQTTHRYEGSIGELTLYDLSPAGFLYRERFVTDKDSKEILNFQIFRYNKPDHECKREFDLKVKIRMNQIMYIHTHRFQSELTAYFLHFHQLLELVNHYRAAMVGAEVTNLGRGSRVMLDITADNPTLILPESSYSPKVIIADLGKLSISNTFKLSDEEGTLHFEEYAQNGFPEKKVLLDCITVGLKEMDIWIADRMELSDAGESDLKFNGFKFVRHQQSLLKKRVELSLAIERNLQQNVDRSVPDMHINGTLSEAYFGLNRSQFWVVRDFLEHNLGEMQPIYERPSVPVNIEEAMTETVMTGEVFRNLKFNLGLKNVTVELGEVNGDKLVKMEFVDSTLNFEALSNNHKHTNLVCKAYNAWDCRELYNIHPSFQKVIAADLEDEDICQIEIVFKATPDGASFKLVTEKTRIIVLPEWSKQTLNYLLEHPIDGYGDDLRKINYDLIKKWKQEPSDPKNTGEKGKMNLDITTNVHGTEFLIINDLTSSKSAAITLRSTAVLHKNEFSTVLQLQCLELFSCELSNEEQTSLSILDPTSLNLEFSTPQDEKPKLEINFDEINMRLSYTDFLLIRSIGQSLQLTLRGEPDGATETAKPSFPDGSIVRKERGKEITIWRPYELLLRSDDDKAPVPPKLQELQEIDANLNGESVSMTFIDDSGERDIPLIEFELKEIGLVANNKFVRMHNTFFVQKFNQQLSLWEPLIEPYKLMIRGDRSEDHGGYNINLLTFTRLDLNLTMDLYYLLAHQIPHLSDLISGSSVRQFDVRKKFRPYTLNNVTGYTVTYCTSAESLGKPWRKVPTDTQDDFTFARGHQKIREYRQQSHRIWIKVGDYTSLQPIAVNKVGLYFRHAVHPGGKMPIRILIEVRLTDSARKMVTIRSAVKISSKHSEPLEIYKRSDYTIDDIYEITPLGTVQPQEELYIPLQHADGQFVVRPVGDLYKISESTINWRDYPRGMFTIDCDPHRVSDRKTSFQVEIRSFDLPQGQELTEEIRKIYKKQRIITLDSSYDHLNFQMPGNNIIIYPGIKMKNLLPCEIQFQLSGFEGTIQPHQEQTIYFSPNEIKFRIRLEGFESSSEVNLSHNRDVLTEMRIIDQNRRLLILNVRLTIEPTIQIHISSRYWLINHTSLPLVLRQSQSAFDAAGQFDEHESARCRTPLLFSYTDRECPSYCQLRLGSKKFARATSHWTNEFSLEDDCHREIQAEYQTYQLGISVRNGTEDYRDTKIVTVTPRFTIHNSTPFNLNFAQQYLVFGKWHQDPEVGKFESASPGASCNFDWPDIKKDKVLCIRITDPVDTRWSGGFPINVVKTSYLNVKFSSLDMIFLEVSVSYHAAMFFVEVREMKTAPLIRIDNLSAVPVSIIQEKCRDNSLRAEIPPDCSMPYICDEPMLPEIITCSVKSGKKSELVNLEELNTTTTLYYENLFYIESRENMVLDVDASKLLFVRQKDQSRRSQLWRTDPSSSLINAKHENLILDPTTLKLVDPTQKKKHYKKWSFKKHVICSGSNRLYLNNLECPVFLKDDKTEHIDSEDLTPFKKVRQNKGSGQLHLRVVRDGPRRVLQIYDILKSHGTSVDSGNLNVECKEKVDKFISSTKAVKCGTRYSFGVDMPAGIGVSVIAQLVNHQKEELFFLQVRGINIQAEIKRNSEIHFQFSAHFIQCDNQVRGAYPRVLIEKNMQKVDKRLVRNVLSVSMATLPNTENAPGLFRLLKIETCPLVFKINEGLILRMMMLVDSLKVKKVTPASVFTKDPQSLFLNELRANATKPKNRFYCEELFIKLDELTVSLYRDTDLPRELKRYKTKARLTLIQFEDARINIDPYYVKYSYKDMGAYQNDLVTFINASVKNQAYKVLGAVDFLGNPLGLAHDIKDGLEGVLEGNFSSVIQGTTRGLANSASKFVGSVADAVSSLAGDREYENDRRRRRLQRVDFGNAVDGLAYGVLGGMTSIPDQTYKAVQTDGVAGFFSGLGKGVMGTFIKPMTGVLDFATSTATVIRDSADRKKKGLATRYPRLISDVNGGLPIYDEGMAKAQDFLLGIYPNLLEKLFFTWKIEAFNECHILCVTESRVYLFGETSNDFMEIFKFTFDQLVDIISRENRVVFDLKNTREKLVCKTPEDALTVYKQVESIWNLYKDDQHTFTDV</sequence>
<gene>
    <name evidence="8" type="ORF">OKIOD_LOCUS2017</name>
</gene>
<proteinExistence type="inferred from homology"/>
<dbReference type="Proteomes" id="UP001158576">
    <property type="component" value="Chromosome PAR"/>
</dbReference>
<dbReference type="InterPro" id="IPR056747">
    <property type="entry name" value="VPS13-like_M"/>
</dbReference>
<dbReference type="EMBL" id="OU015568">
    <property type="protein sequence ID" value="CAG5083781.1"/>
    <property type="molecule type" value="Genomic_DNA"/>
</dbReference>
<dbReference type="InterPro" id="IPR026854">
    <property type="entry name" value="VPS13_N"/>
</dbReference>
<accession>A0ABN7RWF6</accession>
<dbReference type="PANTHER" id="PTHR16166:SF141">
    <property type="entry name" value="INTERMEMBRANE LIPID TRANSFER PROTEIN VPS13D"/>
    <property type="match status" value="1"/>
</dbReference>
<feature type="domain" description="VPS13-like middle region" evidence="6">
    <location>
        <begin position="1696"/>
        <end position="2009"/>
    </location>
</feature>
<feature type="domain" description="Vacuolar protein sorting-associated protein 13 VPS13 adaptor binding" evidence="7">
    <location>
        <begin position="2480"/>
        <end position="3044"/>
    </location>
</feature>
<dbReference type="Pfam" id="PF12624">
    <property type="entry name" value="VPS13_N"/>
    <property type="match status" value="1"/>
</dbReference>
<dbReference type="InterPro" id="IPR009543">
    <property type="entry name" value="VPS13_VAB"/>
</dbReference>
<name>A0ABN7RWF6_OIKDI</name>
<evidence type="ECO:0000256" key="3">
    <source>
        <dbReference type="ARBA" id="ARBA00023055"/>
    </source>
</evidence>
<evidence type="ECO:0000256" key="4">
    <source>
        <dbReference type="SAM" id="MobiDB-lite"/>
    </source>
</evidence>
<comment type="similarity">
    <text evidence="1">Belongs to the VPS13 family.</text>
</comment>
<dbReference type="InterPro" id="IPR026847">
    <property type="entry name" value="VPS13"/>
</dbReference>
<feature type="domain" description="Chorein N-terminal" evidence="5">
    <location>
        <begin position="218"/>
        <end position="861"/>
    </location>
</feature>
<feature type="region of interest" description="Disordered" evidence="4">
    <location>
        <begin position="1067"/>
        <end position="1086"/>
    </location>
</feature>
<evidence type="ECO:0000256" key="1">
    <source>
        <dbReference type="ARBA" id="ARBA00006545"/>
    </source>
</evidence>
<evidence type="ECO:0000256" key="2">
    <source>
        <dbReference type="ARBA" id="ARBA00022448"/>
    </source>
</evidence>
<evidence type="ECO:0000259" key="5">
    <source>
        <dbReference type="Pfam" id="PF12624"/>
    </source>
</evidence>
<keyword evidence="3" id="KW-0445">Lipid transport</keyword>
<organism evidence="8 9">
    <name type="scientific">Oikopleura dioica</name>
    <name type="common">Tunicate</name>
    <dbReference type="NCBI Taxonomy" id="34765"/>
    <lineage>
        <taxon>Eukaryota</taxon>
        <taxon>Metazoa</taxon>
        <taxon>Chordata</taxon>
        <taxon>Tunicata</taxon>
        <taxon>Appendicularia</taxon>
        <taxon>Copelata</taxon>
        <taxon>Oikopleuridae</taxon>
        <taxon>Oikopleura</taxon>
    </lineage>
</organism>
<keyword evidence="9" id="KW-1185">Reference proteome</keyword>
<feature type="domain" description="VPS13-like middle region" evidence="6">
    <location>
        <begin position="2035"/>
        <end position="2416"/>
    </location>
</feature>
<protein>
    <submittedName>
        <fullName evidence="8">Oidioi.mRNA.OKI2018_I69.PAR.g10459.t1.cds</fullName>
    </submittedName>
</protein>
<keyword evidence="2" id="KW-0813">Transport</keyword>
<evidence type="ECO:0000313" key="8">
    <source>
        <dbReference type="EMBL" id="CAG5083781.1"/>
    </source>
</evidence>
<dbReference type="Pfam" id="PF25036">
    <property type="entry name" value="VPS13_VAB"/>
    <property type="match status" value="1"/>
</dbReference>
<reference evidence="8 9" key="1">
    <citation type="submission" date="2021-04" db="EMBL/GenBank/DDBJ databases">
        <authorList>
            <person name="Bliznina A."/>
        </authorList>
    </citation>
    <scope>NUCLEOTIDE SEQUENCE [LARGE SCALE GENOMIC DNA]</scope>
</reference>
<feature type="compositionally biased region" description="Low complexity" evidence="4">
    <location>
        <begin position="415"/>
        <end position="432"/>
    </location>
</feature>
<evidence type="ECO:0000259" key="6">
    <source>
        <dbReference type="Pfam" id="PF25033"/>
    </source>
</evidence>
<dbReference type="PANTHER" id="PTHR16166">
    <property type="entry name" value="VACUOLAR PROTEIN SORTING-ASSOCIATED PROTEIN VPS13"/>
    <property type="match status" value="1"/>
</dbReference>
<feature type="region of interest" description="Disordered" evidence="4">
    <location>
        <begin position="401"/>
        <end position="432"/>
    </location>
</feature>
<dbReference type="Pfam" id="PF25033">
    <property type="entry name" value="VPS13_M"/>
    <property type="match status" value="2"/>
</dbReference>
<feature type="region of interest" description="Disordered" evidence="4">
    <location>
        <begin position="689"/>
        <end position="727"/>
    </location>
</feature>
<evidence type="ECO:0000313" key="9">
    <source>
        <dbReference type="Proteomes" id="UP001158576"/>
    </source>
</evidence>
<evidence type="ECO:0000259" key="7">
    <source>
        <dbReference type="Pfam" id="PF25036"/>
    </source>
</evidence>